<dbReference type="EMBL" id="JAFNEN010000445">
    <property type="protein sequence ID" value="KAG8182829.1"/>
    <property type="molecule type" value="Genomic_DNA"/>
</dbReference>
<dbReference type="Proteomes" id="UP000827092">
    <property type="component" value="Unassembled WGS sequence"/>
</dbReference>
<comment type="caution">
    <text evidence="2">The sequence shown here is derived from an EMBL/GenBank/DDBJ whole genome shotgun (WGS) entry which is preliminary data.</text>
</comment>
<reference evidence="2 3" key="1">
    <citation type="journal article" date="2022" name="Nat. Ecol. Evol.">
        <title>A masculinizing supergene underlies an exaggerated male reproductive morph in a spider.</title>
        <authorList>
            <person name="Hendrickx F."/>
            <person name="De Corte Z."/>
            <person name="Sonet G."/>
            <person name="Van Belleghem S.M."/>
            <person name="Kostlbacher S."/>
            <person name="Vangestel C."/>
        </authorList>
    </citation>
    <scope>NUCLEOTIDE SEQUENCE [LARGE SCALE GENOMIC DNA]</scope>
    <source>
        <strain evidence="2">W744_W776</strain>
    </source>
</reference>
<accession>A0AAV6UGD7</accession>
<dbReference type="PROSITE" id="PS50097">
    <property type="entry name" value="BTB"/>
    <property type="match status" value="1"/>
</dbReference>
<dbReference type="Pfam" id="PF00651">
    <property type="entry name" value="BTB"/>
    <property type="match status" value="1"/>
</dbReference>
<gene>
    <name evidence="2" type="ORF">JTE90_000436</name>
</gene>
<dbReference type="InterPro" id="IPR000210">
    <property type="entry name" value="BTB/POZ_dom"/>
</dbReference>
<organism evidence="2 3">
    <name type="scientific">Oedothorax gibbosus</name>
    <dbReference type="NCBI Taxonomy" id="931172"/>
    <lineage>
        <taxon>Eukaryota</taxon>
        <taxon>Metazoa</taxon>
        <taxon>Ecdysozoa</taxon>
        <taxon>Arthropoda</taxon>
        <taxon>Chelicerata</taxon>
        <taxon>Arachnida</taxon>
        <taxon>Araneae</taxon>
        <taxon>Araneomorphae</taxon>
        <taxon>Entelegynae</taxon>
        <taxon>Araneoidea</taxon>
        <taxon>Linyphiidae</taxon>
        <taxon>Erigoninae</taxon>
        <taxon>Oedothorax</taxon>
    </lineage>
</organism>
<proteinExistence type="predicted"/>
<evidence type="ECO:0000313" key="2">
    <source>
        <dbReference type="EMBL" id="KAG8182829.1"/>
    </source>
</evidence>
<keyword evidence="3" id="KW-1185">Reference proteome</keyword>
<evidence type="ECO:0000313" key="3">
    <source>
        <dbReference type="Proteomes" id="UP000827092"/>
    </source>
</evidence>
<dbReference type="AlphaFoldDB" id="A0AAV6UGD7"/>
<dbReference type="InterPro" id="IPR011333">
    <property type="entry name" value="SKP1/BTB/POZ_sf"/>
</dbReference>
<evidence type="ECO:0000259" key="1">
    <source>
        <dbReference type="PROSITE" id="PS50097"/>
    </source>
</evidence>
<protein>
    <recommendedName>
        <fullName evidence="1">BTB domain-containing protein</fullName>
    </recommendedName>
</protein>
<dbReference type="SUPFAM" id="SSF54695">
    <property type="entry name" value="POZ domain"/>
    <property type="match status" value="1"/>
</dbReference>
<feature type="domain" description="BTB" evidence="1">
    <location>
        <begin position="177"/>
        <end position="243"/>
    </location>
</feature>
<name>A0AAV6UGD7_9ARAC</name>
<sequence>MTSIGRHIRNFFGRIRAFITNTDRKQDSIPFTVGDQNIELVGYRYIGKSLTEIYRQDENSMDMTTGVKLPNCPTNDKTAGIKSEISKGKANVEASDSPMPDKETEMDEEALKHIEQHVDTDKIEIFHDNLDWAIVDGMHDNIFPRHPVKKQSFHVKNGSTTSKRQTVAEGRFKKVKPDVLLEVGKDHKFQVHREKFLLHARHFNECLIDAERTSETFWALKVDTQYADPRALYCIFHFLYENRPLTCRHFAGVITAANYLGMDRMITYLQMIVGSRIPIHINSMLQNCLLTFVLAFEMRSQFEKSQVIAAHHSDNVHVTIKGQNGDLTEEDIVRLWDSEYIKLQSERSFVSLAIQRKCFRESRSRTPYCFEAAESLTYWIFNVFKSNVEEAVFIDADIWKEGLERSLELSVEFLSLHYQELMLSNAYSQLNEAQLEYIPRQEIVADLKDIQPHMKVPEWKKMRYWTKNLKLESESDSE</sequence>
<dbReference type="Gene3D" id="3.30.710.10">
    <property type="entry name" value="Potassium Channel Kv1.1, Chain A"/>
    <property type="match status" value="1"/>
</dbReference>